<dbReference type="STRING" id="1305764.R9P649"/>
<name>R9P649_PSEHS</name>
<feature type="region of interest" description="Disordered" evidence="1">
    <location>
        <begin position="317"/>
        <end position="358"/>
    </location>
</feature>
<feature type="compositionally biased region" description="Low complexity" evidence="1">
    <location>
        <begin position="319"/>
        <end position="337"/>
    </location>
</feature>
<dbReference type="RefSeq" id="XP_012190455.1">
    <property type="nucleotide sequence ID" value="XM_012335065.1"/>
</dbReference>
<dbReference type="EMBL" id="DF238808">
    <property type="protein sequence ID" value="GAC96868.1"/>
    <property type="molecule type" value="Genomic_DNA"/>
</dbReference>
<sequence>MITKSVPTTDAEVELNVLSLLLDVPLTSQDEQDLPTSPISLHSPLSPWSSAVSPALHSASSFDAAPADMQLFRSASPAPIMPPSIQRSKSMDSSHFDHGYSLEMHAAQTAVKAALDVLEEPSLNRGLRISTSLSQSPDGGNSLGLRGCLTAPLSPALSSPGSPAESCFSGTESDGTKKKGRARMSQEKRKRLARRREREALVAALTQQSSDGGVAAAEMHNYVYQNSHLTSAPSASHFSHSAPVTPVGSYFASSTNSTFGGGFPFSSSPTEISSAAAAFNVAISSPRSRTFGFSAAAAADHPSPALTHASVATSSSAFGSIGTPSSSPTSVLSPIGSDASSSPPTLVVQPPSPQRVRGVNFVPRTTAKPSAGNGAYHQQWNGFVSASNLASVY</sequence>
<dbReference type="AlphaFoldDB" id="R9P649"/>
<protein>
    <submittedName>
        <fullName evidence="2">Cytoplasmic dynein 1 intermediate chain 2</fullName>
    </submittedName>
</protein>
<reference evidence="3" key="1">
    <citation type="journal article" date="2013" name="Genome Announc.">
        <title>Draft genome sequence of the basidiomycetous yeast-like fungus Pseudozyma hubeiensis SY62, which produces an abundant amount of the biosurfactant mannosylerythritol lipids.</title>
        <authorList>
            <person name="Konishi M."/>
            <person name="Hatada Y."/>
            <person name="Horiuchi J."/>
        </authorList>
    </citation>
    <scope>NUCLEOTIDE SEQUENCE [LARGE SCALE GENOMIC DNA]</scope>
    <source>
        <strain evidence="3">SY62</strain>
    </source>
</reference>
<organism evidence="2 3">
    <name type="scientific">Pseudozyma hubeiensis (strain SY62)</name>
    <name type="common">Yeast</name>
    <dbReference type="NCBI Taxonomy" id="1305764"/>
    <lineage>
        <taxon>Eukaryota</taxon>
        <taxon>Fungi</taxon>
        <taxon>Dikarya</taxon>
        <taxon>Basidiomycota</taxon>
        <taxon>Ustilaginomycotina</taxon>
        <taxon>Ustilaginomycetes</taxon>
        <taxon>Ustilaginales</taxon>
        <taxon>Ustilaginaceae</taxon>
        <taxon>Pseudozyma</taxon>
    </lineage>
</organism>
<feature type="compositionally biased region" description="Basic residues" evidence="1">
    <location>
        <begin position="178"/>
        <end position="190"/>
    </location>
</feature>
<gene>
    <name evidence="2" type="ORF">PHSY_004452</name>
</gene>
<dbReference type="OrthoDB" id="2555305at2759"/>
<evidence type="ECO:0000256" key="1">
    <source>
        <dbReference type="SAM" id="MobiDB-lite"/>
    </source>
</evidence>
<evidence type="ECO:0000313" key="3">
    <source>
        <dbReference type="Proteomes" id="UP000014071"/>
    </source>
</evidence>
<evidence type="ECO:0000313" key="2">
    <source>
        <dbReference type="EMBL" id="GAC96868.1"/>
    </source>
</evidence>
<dbReference type="HOGENOM" id="CLU_819386_0_0_1"/>
<accession>R9P649</accession>
<dbReference type="GeneID" id="24109734"/>
<dbReference type="Proteomes" id="UP000014071">
    <property type="component" value="Unassembled WGS sequence"/>
</dbReference>
<dbReference type="eggNOG" id="ENOG502R34A">
    <property type="taxonomic scope" value="Eukaryota"/>
</dbReference>
<keyword evidence="3" id="KW-1185">Reference proteome</keyword>
<feature type="compositionally biased region" description="Low complexity" evidence="1">
    <location>
        <begin position="154"/>
        <end position="164"/>
    </location>
</feature>
<feature type="region of interest" description="Disordered" evidence="1">
    <location>
        <begin position="154"/>
        <end position="190"/>
    </location>
</feature>
<proteinExistence type="predicted"/>